<evidence type="ECO:0000313" key="23">
    <source>
        <dbReference type="EMBL" id="KAK3730713.1"/>
    </source>
</evidence>
<dbReference type="GO" id="GO:0016020">
    <property type="term" value="C:membrane"/>
    <property type="evidence" value="ECO:0007669"/>
    <property type="project" value="UniProtKB-SubCell"/>
</dbReference>
<dbReference type="SMART" id="SM00729">
    <property type="entry name" value="Elp3"/>
    <property type="match status" value="1"/>
</dbReference>
<evidence type="ECO:0000256" key="6">
    <source>
        <dbReference type="ARBA" id="ARBA00018810"/>
    </source>
</evidence>
<evidence type="ECO:0000256" key="17">
    <source>
        <dbReference type="ARBA" id="ARBA00031213"/>
    </source>
</evidence>
<gene>
    <name evidence="23" type="ORF">RRG08_041492</name>
</gene>
<evidence type="ECO:0000256" key="18">
    <source>
        <dbReference type="ARBA" id="ARBA00051661"/>
    </source>
</evidence>
<proteinExistence type="inferred from homology"/>
<dbReference type="InterPro" id="IPR006466">
    <property type="entry name" value="MiaB-like_arc_euk"/>
</dbReference>
<dbReference type="SUPFAM" id="SSF102114">
    <property type="entry name" value="Radical SAM enzymes"/>
    <property type="match status" value="1"/>
</dbReference>
<evidence type="ECO:0000259" key="21">
    <source>
        <dbReference type="PROSITE" id="PS51449"/>
    </source>
</evidence>
<dbReference type="PANTHER" id="PTHR11918:SF45">
    <property type="entry name" value="THREONYLCARBAMOYLADENOSINE TRNA METHYLTHIOTRANSFERASE"/>
    <property type="match status" value="1"/>
</dbReference>
<dbReference type="GO" id="GO:0005783">
    <property type="term" value="C:endoplasmic reticulum"/>
    <property type="evidence" value="ECO:0007669"/>
    <property type="project" value="TreeGrafter"/>
</dbReference>
<dbReference type="InterPro" id="IPR013848">
    <property type="entry name" value="Methylthiotransferase_N"/>
</dbReference>
<dbReference type="FunFam" id="3.80.30.20:FF:000002">
    <property type="entry name" value="threonylcarbamoyladenosine tRNA methylthiotransferase isoform X2"/>
    <property type="match status" value="1"/>
</dbReference>
<dbReference type="Proteomes" id="UP001283361">
    <property type="component" value="Unassembled WGS sequence"/>
</dbReference>
<keyword evidence="11" id="KW-0819">tRNA processing</keyword>
<evidence type="ECO:0000259" key="22">
    <source>
        <dbReference type="PROSITE" id="PS51918"/>
    </source>
</evidence>
<dbReference type="PROSITE" id="PS51449">
    <property type="entry name" value="MTTASE_N"/>
    <property type="match status" value="1"/>
</dbReference>
<comment type="caution">
    <text evidence="23">The sequence shown here is derived from an EMBL/GenBank/DDBJ whole genome shotgun (WGS) entry which is preliminary data.</text>
</comment>
<dbReference type="PANTHER" id="PTHR11918">
    <property type="entry name" value="RADICAL SAM PROTEINS"/>
    <property type="match status" value="1"/>
</dbReference>
<evidence type="ECO:0000256" key="15">
    <source>
        <dbReference type="ARBA" id="ARBA00023014"/>
    </source>
</evidence>
<keyword evidence="12" id="KW-0479">Metal-binding</keyword>
<comment type="cofactor">
    <cofactor evidence="1">
        <name>[4Fe-4S] cluster</name>
        <dbReference type="ChEBI" id="CHEBI:49883"/>
    </cofactor>
</comment>
<evidence type="ECO:0000256" key="13">
    <source>
        <dbReference type="ARBA" id="ARBA00022989"/>
    </source>
</evidence>
<dbReference type="InterPro" id="IPR020612">
    <property type="entry name" value="Methylthiotransferase_CS"/>
</dbReference>
<protein>
    <recommendedName>
        <fullName evidence="6">Threonylcarbamoyladenosine tRNA methylthiotransferase</fullName>
        <ecNumber evidence="5">2.8.4.5</ecNumber>
    </recommendedName>
    <alternativeName>
        <fullName evidence="17">tRNA-t(6)A37 methylthiotransferase</fullName>
    </alternativeName>
</protein>
<keyword evidence="7" id="KW-0004">4Fe-4S</keyword>
<dbReference type="PROSITE" id="PS51918">
    <property type="entry name" value="RADICAL_SAM"/>
    <property type="match status" value="1"/>
</dbReference>
<sequence>MIKLRRSESFKLVGYFTEMLSQHPLPSSCDNNIADIEDIVTDSVSLSEHQRVGYKTHIVPRARKIKSSSIKSHQNGINSHRGVIAKDGSTADHVDGLTQRDSYVPGTQKIYVRTWGCSHNNSDSEYMAGQLAAYGFKITDEKDEADLWLLNSCTVKNPAEDHFKNSIKEARLKGKSLVLAGCVPQGQQKSDYIQGLSVIGVQQIDRVVEVVEETLKGNSVQLFGQKRASGKKSGGADLSLPKIRKNPLIEIIAINTGCLNQCTYCKTKHARGDLGSYPPEDIINRARQSFEEGVVELWLTSEDLGAYGHDIGVTLPQLLWRLVEVIPEGAMMRLGMTNPPYILEHLEEVAKILDHPRVYSFLHVPVQSASDSVLMDMKREYCVADFKHVVDFLREKVPDVNVATDLICGFPTETEEDFEESMELVEQYKFASLFINQFFPRPGTPAFKMQRIPGNEVKERTKAVSKLFQSYHPYTHKLGQIQDVLVTEISHDGQYYVGHNKCYDQVLVPMYENLMGKKVRVEIVETGKHFMKGKPVTDSATESLPVQQPHVPAPLKKGQVSGMARTSANVEQTLRSEGWWYWLGLLPLAVAIGYMILLNLITDDTTLNVLI</sequence>
<dbReference type="InterPro" id="IPR038135">
    <property type="entry name" value="Methylthiotransferase_N_sf"/>
</dbReference>
<dbReference type="InterPro" id="IPR005839">
    <property type="entry name" value="Methylthiotransferase"/>
</dbReference>
<dbReference type="GO" id="GO:0035598">
    <property type="term" value="F:tRNA (N(6)-L-threonylcarbamoyladenosine(37)-C(2))-methylthiotransferase activity"/>
    <property type="evidence" value="ECO:0007669"/>
    <property type="project" value="UniProtKB-EC"/>
</dbReference>
<feature type="domain" description="MTTase N-terminal" evidence="21">
    <location>
        <begin position="108"/>
        <end position="216"/>
    </location>
</feature>
<dbReference type="Gene3D" id="3.80.30.20">
    <property type="entry name" value="tm_1862 like domain"/>
    <property type="match status" value="1"/>
</dbReference>
<dbReference type="GO" id="GO:0046872">
    <property type="term" value="F:metal ion binding"/>
    <property type="evidence" value="ECO:0007669"/>
    <property type="project" value="UniProtKB-KW"/>
</dbReference>
<dbReference type="InterPro" id="IPR058240">
    <property type="entry name" value="rSAM_sf"/>
</dbReference>
<evidence type="ECO:0000259" key="20">
    <source>
        <dbReference type="PROSITE" id="PS50926"/>
    </source>
</evidence>
<dbReference type="InterPro" id="IPR002792">
    <property type="entry name" value="TRAM_dom"/>
</dbReference>
<comment type="function">
    <text evidence="2">Catalyzes the methylthiolation of N6-threonylcarbamoyladenosine (t(6)A), leading to the formation of 2-methylthio-N6-threonylcarbamoyladenosine (ms(2)t(6)A) at position 37 in tRNAs that read codons beginning with adenine.</text>
</comment>
<keyword evidence="13 19" id="KW-1133">Transmembrane helix</keyword>
<evidence type="ECO:0000256" key="16">
    <source>
        <dbReference type="ARBA" id="ARBA00023136"/>
    </source>
</evidence>
<evidence type="ECO:0000256" key="3">
    <source>
        <dbReference type="ARBA" id="ARBA00004167"/>
    </source>
</evidence>
<comment type="subcellular location">
    <subcellularLocation>
        <location evidence="3">Membrane</location>
        <topology evidence="3">Single-pass membrane protein</topology>
    </subcellularLocation>
</comment>
<keyword evidence="14" id="KW-0408">Iron</keyword>
<keyword evidence="16 19" id="KW-0472">Membrane</keyword>
<evidence type="ECO:0000256" key="7">
    <source>
        <dbReference type="ARBA" id="ARBA00022485"/>
    </source>
</evidence>
<dbReference type="SFLD" id="SFLDS00029">
    <property type="entry name" value="Radical_SAM"/>
    <property type="match status" value="1"/>
</dbReference>
<dbReference type="InterPro" id="IPR007197">
    <property type="entry name" value="rSAM"/>
</dbReference>
<keyword evidence="9" id="KW-0949">S-adenosyl-L-methionine</keyword>
<evidence type="ECO:0000256" key="10">
    <source>
        <dbReference type="ARBA" id="ARBA00022692"/>
    </source>
</evidence>
<evidence type="ECO:0000256" key="19">
    <source>
        <dbReference type="SAM" id="Phobius"/>
    </source>
</evidence>
<keyword evidence="8" id="KW-0808">Transferase</keyword>
<evidence type="ECO:0000256" key="1">
    <source>
        <dbReference type="ARBA" id="ARBA00001966"/>
    </source>
</evidence>
<accession>A0AAE0Y3H2</accession>
<dbReference type="Pfam" id="PF00919">
    <property type="entry name" value="UPF0004"/>
    <property type="match status" value="1"/>
</dbReference>
<evidence type="ECO:0000256" key="8">
    <source>
        <dbReference type="ARBA" id="ARBA00022679"/>
    </source>
</evidence>
<evidence type="ECO:0000256" key="14">
    <source>
        <dbReference type="ARBA" id="ARBA00023004"/>
    </source>
</evidence>
<keyword evidence="15" id="KW-0411">Iron-sulfur</keyword>
<evidence type="ECO:0000256" key="12">
    <source>
        <dbReference type="ARBA" id="ARBA00022723"/>
    </source>
</evidence>
<feature type="domain" description="TRAM" evidence="20">
    <location>
        <begin position="475"/>
        <end position="537"/>
    </location>
</feature>
<dbReference type="NCBIfam" id="TIGR01578">
    <property type="entry name" value="MiaB-like-B"/>
    <property type="match status" value="1"/>
</dbReference>
<dbReference type="CDD" id="cd01335">
    <property type="entry name" value="Radical_SAM"/>
    <property type="match status" value="1"/>
</dbReference>
<dbReference type="Pfam" id="PF04055">
    <property type="entry name" value="Radical_SAM"/>
    <property type="match status" value="1"/>
</dbReference>
<dbReference type="AlphaFoldDB" id="A0AAE0Y3H2"/>
<dbReference type="FunFam" id="3.40.50.12160:FF:000005">
    <property type="entry name" value="threonylcarbamoyladenosine tRNA methylthiotransferase isoform X1"/>
    <property type="match status" value="1"/>
</dbReference>
<evidence type="ECO:0000256" key="11">
    <source>
        <dbReference type="ARBA" id="ARBA00022694"/>
    </source>
</evidence>
<dbReference type="NCBIfam" id="TIGR00089">
    <property type="entry name" value="MiaB/RimO family radical SAM methylthiotransferase"/>
    <property type="match status" value="1"/>
</dbReference>
<dbReference type="SFLD" id="SFLDG01082">
    <property type="entry name" value="B12-binding_domain_containing"/>
    <property type="match status" value="1"/>
</dbReference>
<dbReference type="PROSITE" id="PS50926">
    <property type="entry name" value="TRAM"/>
    <property type="match status" value="1"/>
</dbReference>
<name>A0AAE0Y3H2_9GAST</name>
<dbReference type="InterPro" id="IPR023404">
    <property type="entry name" value="rSAM_horseshoe"/>
</dbReference>
<dbReference type="EC" id="2.8.4.5" evidence="5"/>
<keyword evidence="10 19" id="KW-0812">Transmembrane</keyword>
<reference evidence="23" key="1">
    <citation type="journal article" date="2023" name="G3 (Bethesda)">
        <title>A reference genome for the long-term kleptoplast-retaining sea slug Elysia crispata morphotype clarki.</title>
        <authorList>
            <person name="Eastman K.E."/>
            <person name="Pendleton A.L."/>
            <person name="Shaikh M.A."/>
            <person name="Suttiyut T."/>
            <person name="Ogas R."/>
            <person name="Tomko P."/>
            <person name="Gavelis G."/>
            <person name="Widhalm J.R."/>
            <person name="Wisecaver J.H."/>
        </authorList>
    </citation>
    <scope>NUCLEOTIDE SEQUENCE</scope>
    <source>
        <strain evidence="23">ECLA1</strain>
    </source>
</reference>
<evidence type="ECO:0000256" key="4">
    <source>
        <dbReference type="ARBA" id="ARBA00008616"/>
    </source>
</evidence>
<dbReference type="Gene3D" id="3.40.50.12160">
    <property type="entry name" value="Methylthiotransferase, N-terminal domain"/>
    <property type="match status" value="1"/>
</dbReference>
<feature type="domain" description="Radical SAM core" evidence="22">
    <location>
        <begin position="244"/>
        <end position="475"/>
    </location>
</feature>
<dbReference type="EMBL" id="JAWDGP010007062">
    <property type="protein sequence ID" value="KAK3730713.1"/>
    <property type="molecule type" value="Genomic_DNA"/>
</dbReference>
<dbReference type="GO" id="GO:0051539">
    <property type="term" value="F:4 iron, 4 sulfur cluster binding"/>
    <property type="evidence" value="ECO:0007669"/>
    <property type="project" value="UniProtKB-KW"/>
</dbReference>
<dbReference type="InterPro" id="IPR006638">
    <property type="entry name" value="Elp3/MiaA/NifB-like_rSAM"/>
</dbReference>
<keyword evidence="24" id="KW-1185">Reference proteome</keyword>
<feature type="transmembrane region" description="Helical" evidence="19">
    <location>
        <begin position="579"/>
        <end position="601"/>
    </location>
</feature>
<comment type="catalytic activity">
    <reaction evidence="18">
        <text>N(6)-L-threonylcarbamoyladenosine(37) in tRNA + (sulfur carrier)-SH + AH2 + 2 S-adenosyl-L-methionine = 2-methylsulfanyl-N(6)-L-threonylcarbamoyladenosine(37) in tRNA + (sulfur carrier)-H + 5'-deoxyadenosine + L-methionine + A + S-adenosyl-L-homocysteine + 2 H(+)</text>
        <dbReference type="Rhea" id="RHEA:37075"/>
        <dbReference type="Rhea" id="RHEA-COMP:10163"/>
        <dbReference type="Rhea" id="RHEA-COMP:11092"/>
        <dbReference type="Rhea" id="RHEA-COMP:14737"/>
        <dbReference type="Rhea" id="RHEA-COMP:14739"/>
        <dbReference type="ChEBI" id="CHEBI:13193"/>
        <dbReference type="ChEBI" id="CHEBI:15378"/>
        <dbReference type="ChEBI" id="CHEBI:17319"/>
        <dbReference type="ChEBI" id="CHEBI:17499"/>
        <dbReference type="ChEBI" id="CHEBI:29917"/>
        <dbReference type="ChEBI" id="CHEBI:57844"/>
        <dbReference type="ChEBI" id="CHEBI:57856"/>
        <dbReference type="ChEBI" id="CHEBI:59789"/>
        <dbReference type="ChEBI" id="CHEBI:64428"/>
        <dbReference type="ChEBI" id="CHEBI:74418"/>
        <dbReference type="ChEBI" id="CHEBI:74420"/>
        <dbReference type="EC" id="2.8.4.5"/>
    </reaction>
</comment>
<organism evidence="23 24">
    <name type="scientific">Elysia crispata</name>
    <name type="common">lettuce slug</name>
    <dbReference type="NCBI Taxonomy" id="231223"/>
    <lineage>
        <taxon>Eukaryota</taxon>
        <taxon>Metazoa</taxon>
        <taxon>Spiralia</taxon>
        <taxon>Lophotrochozoa</taxon>
        <taxon>Mollusca</taxon>
        <taxon>Gastropoda</taxon>
        <taxon>Heterobranchia</taxon>
        <taxon>Euthyneura</taxon>
        <taxon>Panpulmonata</taxon>
        <taxon>Sacoglossa</taxon>
        <taxon>Placobranchoidea</taxon>
        <taxon>Plakobranchidae</taxon>
        <taxon>Elysia</taxon>
    </lineage>
</organism>
<evidence type="ECO:0000256" key="5">
    <source>
        <dbReference type="ARBA" id="ARBA00013273"/>
    </source>
</evidence>
<evidence type="ECO:0000313" key="24">
    <source>
        <dbReference type="Proteomes" id="UP001283361"/>
    </source>
</evidence>
<dbReference type="PROSITE" id="PS01278">
    <property type="entry name" value="MTTASE_RADICAL"/>
    <property type="match status" value="1"/>
</dbReference>
<evidence type="ECO:0000256" key="2">
    <source>
        <dbReference type="ARBA" id="ARBA00002399"/>
    </source>
</evidence>
<comment type="similarity">
    <text evidence="4">Belongs to the methylthiotransferase family. CDKAL1 subfamily.</text>
</comment>
<evidence type="ECO:0000256" key="9">
    <source>
        <dbReference type="ARBA" id="ARBA00022691"/>
    </source>
</evidence>